<feature type="region of interest" description="Disordered" evidence="1">
    <location>
        <begin position="1"/>
        <end position="22"/>
    </location>
</feature>
<dbReference type="EMBL" id="JADZGI010000001">
    <property type="protein sequence ID" value="MBH0112856.1"/>
    <property type="molecule type" value="Genomic_DNA"/>
</dbReference>
<evidence type="ECO:0000259" key="3">
    <source>
        <dbReference type="SMART" id="SM00014"/>
    </source>
</evidence>
<dbReference type="AlphaFoldDB" id="A0A931MLA4"/>
<dbReference type="Proteomes" id="UP000617634">
    <property type="component" value="Unassembled WGS sequence"/>
</dbReference>
<dbReference type="RefSeq" id="WP_197162670.1">
    <property type="nucleotide sequence ID" value="NZ_JADZGI010000001.1"/>
</dbReference>
<protein>
    <submittedName>
        <fullName evidence="4">Phosphatase PAP2 family protein</fullName>
    </submittedName>
</protein>
<feature type="transmembrane region" description="Helical" evidence="2">
    <location>
        <begin position="85"/>
        <end position="107"/>
    </location>
</feature>
<dbReference type="SMART" id="SM00014">
    <property type="entry name" value="acidPPc"/>
    <property type="match status" value="1"/>
</dbReference>
<feature type="transmembrane region" description="Helical" evidence="2">
    <location>
        <begin position="30"/>
        <end position="50"/>
    </location>
</feature>
<keyword evidence="2" id="KW-0472">Membrane</keyword>
<evidence type="ECO:0000256" key="2">
    <source>
        <dbReference type="SAM" id="Phobius"/>
    </source>
</evidence>
<dbReference type="PANTHER" id="PTHR14969">
    <property type="entry name" value="SPHINGOSINE-1-PHOSPHATE PHOSPHOHYDROLASE"/>
    <property type="match status" value="1"/>
</dbReference>
<feature type="transmembrane region" description="Helical" evidence="2">
    <location>
        <begin position="114"/>
        <end position="135"/>
    </location>
</feature>
<dbReference type="Pfam" id="PF01569">
    <property type="entry name" value="PAP2"/>
    <property type="match status" value="1"/>
</dbReference>
<proteinExistence type="predicted"/>
<feature type="transmembrane region" description="Helical" evidence="2">
    <location>
        <begin position="155"/>
        <end position="177"/>
    </location>
</feature>
<gene>
    <name evidence="4" type="ORF">I5E68_07815</name>
</gene>
<feature type="transmembrane region" description="Helical" evidence="2">
    <location>
        <begin position="184"/>
        <end position="206"/>
    </location>
</feature>
<reference evidence="4" key="1">
    <citation type="submission" date="2020-11" db="EMBL/GenBank/DDBJ databases">
        <title>Novosphingobium aureum sp. nov., a marine bacterium isolated from sediment of a salt flat.</title>
        <authorList>
            <person name="Yoo Y."/>
            <person name="Kim J.-J."/>
        </authorList>
    </citation>
    <scope>NUCLEOTIDE SEQUENCE</scope>
    <source>
        <strain evidence="4">YJ-S2-02</strain>
    </source>
</reference>
<name>A0A931MLA4_9SPHN</name>
<evidence type="ECO:0000313" key="4">
    <source>
        <dbReference type="EMBL" id="MBH0112856.1"/>
    </source>
</evidence>
<dbReference type="InterPro" id="IPR036938">
    <property type="entry name" value="PAP2/HPO_sf"/>
</dbReference>
<feature type="domain" description="Phosphatidic acid phosphatase type 2/haloperoxidase" evidence="3">
    <location>
        <begin position="114"/>
        <end position="227"/>
    </location>
</feature>
<dbReference type="Gene3D" id="1.20.144.10">
    <property type="entry name" value="Phosphatidic acid phosphatase type 2/haloperoxidase"/>
    <property type="match status" value="1"/>
</dbReference>
<dbReference type="CDD" id="cd03392">
    <property type="entry name" value="PAP2_like_2"/>
    <property type="match status" value="1"/>
</dbReference>
<dbReference type="SUPFAM" id="SSF48317">
    <property type="entry name" value="Acid phosphatase/Vanadium-dependent haloperoxidase"/>
    <property type="match status" value="1"/>
</dbReference>
<dbReference type="PANTHER" id="PTHR14969:SF13">
    <property type="entry name" value="AT30094P"/>
    <property type="match status" value="1"/>
</dbReference>
<keyword evidence="2" id="KW-1133">Transmembrane helix</keyword>
<comment type="caution">
    <text evidence="4">The sequence shown here is derived from an EMBL/GenBank/DDBJ whole genome shotgun (WGS) entry which is preliminary data.</text>
</comment>
<sequence>MTQTRPRPQVLPDDRLPSRPSAPSANARRLYLIAAVLCWAGFVTVAWMVLSGRSTSLDQAGLLFWRDSDLRPIGPPRLLEAVRDVTALGGTLLRNLFALGAVVALVFMHMRREAALLGLTVAGGLVVNAVLKVLVGRDRPEITLHLTEAGGASFPSGHSFGSAVVYMSIALAFSMFARRRKVRATIIASAVAVTFAVAWSRVWLGVHWPTDATAGWLGGMAWTFSAAALLQGSADRAAHYLPEDITPEGSRG</sequence>
<organism evidence="4 5">
    <name type="scientific">Novosphingobium aureum</name>
    <dbReference type="NCBI Taxonomy" id="2792964"/>
    <lineage>
        <taxon>Bacteria</taxon>
        <taxon>Pseudomonadati</taxon>
        <taxon>Pseudomonadota</taxon>
        <taxon>Alphaproteobacteria</taxon>
        <taxon>Sphingomonadales</taxon>
        <taxon>Sphingomonadaceae</taxon>
        <taxon>Novosphingobium</taxon>
    </lineage>
</organism>
<accession>A0A931MLA4</accession>
<keyword evidence="5" id="KW-1185">Reference proteome</keyword>
<keyword evidence="2" id="KW-0812">Transmembrane</keyword>
<evidence type="ECO:0000313" key="5">
    <source>
        <dbReference type="Proteomes" id="UP000617634"/>
    </source>
</evidence>
<dbReference type="InterPro" id="IPR000326">
    <property type="entry name" value="PAP2/HPO"/>
</dbReference>
<feature type="transmembrane region" description="Helical" evidence="2">
    <location>
        <begin position="212"/>
        <end position="230"/>
    </location>
</feature>
<evidence type="ECO:0000256" key="1">
    <source>
        <dbReference type="SAM" id="MobiDB-lite"/>
    </source>
</evidence>